<name>A0A317KXV0_9BACI</name>
<evidence type="ECO:0000313" key="2">
    <source>
        <dbReference type="Proteomes" id="UP000245624"/>
    </source>
</evidence>
<reference evidence="1 2" key="1">
    <citation type="submission" date="2018-05" db="EMBL/GenBank/DDBJ databases">
        <title>Genomic analysis of Gracilibacillus dipsosauri DD1 reveals novel features of a salt-tolerant amylase.</title>
        <authorList>
            <person name="Deutch C.E."/>
            <person name="Yang S."/>
        </authorList>
    </citation>
    <scope>NUCLEOTIDE SEQUENCE [LARGE SCALE GENOMIC DNA]</scope>
    <source>
        <strain evidence="1 2">DD1</strain>
    </source>
</reference>
<accession>A0A317KXV0</accession>
<dbReference type="InterPro" id="IPR006490">
    <property type="entry name" value="Maj_tail_phi13"/>
</dbReference>
<organism evidence="1 2">
    <name type="scientific">Gracilibacillus dipsosauri</name>
    <dbReference type="NCBI Taxonomy" id="178340"/>
    <lineage>
        <taxon>Bacteria</taxon>
        <taxon>Bacillati</taxon>
        <taxon>Bacillota</taxon>
        <taxon>Bacilli</taxon>
        <taxon>Bacillales</taxon>
        <taxon>Bacillaceae</taxon>
        <taxon>Gracilibacillus</taxon>
    </lineage>
</organism>
<dbReference type="OrthoDB" id="2843358at2"/>
<dbReference type="EMBL" id="QGTD01000008">
    <property type="protein sequence ID" value="PWU68317.1"/>
    <property type="molecule type" value="Genomic_DNA"/>
</dbReference>
<dbReference type="Proteomes" id="UP000245624">
    <property type="component" value="Unassembled WGS sequence"/>
</dbReference>
<evidence type="ECO:0000313" key="1">
    <source>
        <dbReference type="EMBL" id="PWU68317.1"/>
    </source>
</evidence>
<protein>
    <submittedName>
        <fullName evidence="1">Phage tail protein</fullName>
    </submittedName>
</protein>
<dbReference type="Pfam" id="PF04630">
    <property type="entry name" value="Phage_TTP_1"/>
    <property type="match status" value="1"/>
</dbReference>
<gene>
    <name evidence="1" type="ORF">DLJ74_07650</name>
</gene>
<dbReference type="RefSeq" id="WP_109984032.1">
    <property type="nucleotide sequence ID" value="NZ_QGTD01000008.1"/>
</dbReference>
<proteinExistence type="predicted"/>
<dbReference type="NCBIfam" id="TIGR01603">
    <property type="entry name" value="maj_tail_phi13"/>
    <property type="match status" value="1"/>
</dbReference>
<sequence length="210" mass="22984">MTEEKNYRASTGVDEFFYGEVGDGLTADAIERVKFLQNINVEMPQEIVRAYGDNTTAEMAVSSGNTSVTSQFHKIPLEDKTRLLGWEKSADGLTGSGSSDNPPYVAVIFAKTYEDGHREYVGLPKGMFTRPAITGATKGESVEFSSEEIVAQFMDREVDGFEEDHSVVFAQDPKGETTQRDLLFQKIFGQPYPTTTTTTSSTTTSTTVGA</sequence>
<comment type="caution">
    <text evidence="1">The sequence shown here is derived from an EMBL/GenBank/DDBJ whole genome shotgun (WGS) entry which is preliminary data.</text>
</comment>
<keyword evidence="2" id="KW-1185">Reference proteome</keyword>
<dbReference type="AlphaFoldDB" id="A0A317KXV0"/>
<dbReference type="InterPro" id="IPR006724">
    <property type="entry name" value="Phage_TTP"/>
</dbReference>